<proteinExistence type="inferred from homology"/>
<reference evidence="3" key="1">
    <citation type="submission" date="2025-08" db="UniProtKB">
        <authorList>
            <consortium name="RefSeq"/>
        </authorList>
    </citation>
    <scope>IDENTIFICATION</scope>
    <source>
        <tissue evidence="3">Silk gland</tissue>
    </source>
</reference>
<dbReference type="GO" id="GO:0004061">
    <property type="term" value="F:arylformamidase activity"/>
    <property type="evidence" value="ECO:0007669"/>
    <property type="project" value="InterPro"/>
</dbReference>
<dbReference type="InterPro" id="IPR007325">
    <property type="entry name" value="KFase/CYL"/>
</dbReference>
<dbReference type="Pfam" id="PF04199">
    <property type="entry name" value="Cyclase"/>
    <property type="match status" value="1"/>
</dbReference>
<evidence type="ECO:0000313" key="3">
    <source>
        <dbReference type="RefSeq" id="XP_028027893.1"/>
    </source>
</evidence>
<dbReference type="GO" id="GO:0019441">
    <property type="term" value="P:L-tryptophan catabolic process to kynurenine"/>
    <property type="evidence" value="ECO:0007669"/>
    <property type="project" value="InterPro"/>
</dbReference>
<dbReference type="KEGG" id="bman:114241306"/>
<name>A0A6J2JF20_BOMMA</name>
<dbReference type="SUPFAM" id="SSF102198">
    <property type="entry name" value="Putative cyclase"/>
    <property type="match status" value="1"/>
</dbReference>
<accession>A0A6J2JF20</accession>
<dbReference type="Gene3D" id="3.50.30.50">
    <property type="entry name" value="Putative cyclase"/>
    <property type="match status" value="1"/>
</dbReference>
<dbReference type="InterPro" id="IPR037175">
    <property type="entry name" value="KFase_sf"/>
</dbReference>
<dbReference type="RefSeq" id="XP_028027893.1">
    <property type="nucleotide sequence ID" value="XM_028172092.1"/>
</dbReference>
<keyword evidence="2" id="KW-1185">Reference proteome</keyword>
<dbReference type="AlphaFoldDB" id="A0A6J2JF20"/>
<gene>
    <name evidence="3" type="primary">LOC114241306</name>
</gene>
<dbReference type="OrthoDB" id="7405708at2759"/>
<sequence length="288" mass="32347">MRKLNEKIAFFYLVSLNTVFTESKKRYVNVDDAEKIEVIDLTQATTWRDLSEYYEAIEKRWKLCLNCGVPGLGTAMHMELPGGEASMHLSVIPPDYLVTRLSIIDVTALSNTNPPLVLTLDVAQQWISLKHDPREPTLLLFKFGWSEEDTHKKVRSCICEIPGLSYELAEWIATNMSHVVGVGTDAPTLESEQTREFSSRTVANLLGRSGVYIVENVNLKTKLPEQSCMVTTMPLKLLNANYVPARVTAFCPTTHVGKHVALTLRGDVTHQTAPNRLFDVDLDEILNN</sequence>
<organism evidence="2 3">
    <name type="scientific">Bombyx mandarina</name>
    <name type="common">Wild silk moth</name>
    <name type="synonym">Wild silkworm</name>
    <dbReference type="NCBI Taxonomy" id="7092"/>
    <lineage>
        <taxon>Eukaryota</taxon>
        <taxon>Metazoa</taxon>
        <taxon>Ecdysozoa</taxon>
        <taxon>Arthropoda</taxon>
        <taxon>Hexapoda</taxon>
        <taxon>Insecta</taxon>
        <taxon>Pterygota</taxon>
        <taxon>Neoptera</taxon>
        <taxon>Endopterygota</taxon>
        <taxon>Lepidoptera</taxon>
        <taxon>Glossata</taxon>
        <taxon>Ditrysia</taxon>
        <taxon>Bombycoidea</taxon>
        <taxon>Bombycidae</taxon>
        <taxon>Bombycinae</taxon>
        <taxon>Bombyx</taxon>
    </lineage>
</organism>
<evidence type="ECO:0000256" key="1">
    <source>
        <dbReference type="ARBA" id="ARBA00007865"/>
    </source>
</evidence>
<comment type="similarity">
    <text evidence="1">Belongs to the Cyclase 1 superfamily.</text>
</comment>
<dbReference type="Proteomes" id="UP000504629">
    <property type="component" value="Unplaced"/>
</dbReference>
<evidence type="ECO:0000313" key="2">
    <source>
        <dbReference type="Proteomes" id="UP000504629"/>
    </source>
</evidence>
<dbReference type="GeneID" id="114241306"/>
<protein>
    <submittedName>
        <fullName evidence="3">Uncharacterized protein LOC114241306</fullName>
    </submittedName>
</protein>